<proteinExistence type="predicted"/>
<evidence type="ECO:0000313" key="1">
    <source>
        <dbReference type="EMBL" id="QIO01885.1"/>
    </source>
</evidence>
<evidence type="ECO:0000313" key="2">
    <source>
        <dbReference type="Proteomes" id="UP000502128"/>
    </source>
</evidence>
<reference evidence="2" key="1">
    <citation type="submission" date="2020-02" db="EMBL/GenBank/DDBJ databases">
        <authorList>
            <person name="Olsen N.S."/>
            <person name="Forero-Junco L."/>
            <person name="Kot W."/>
            <person name="Hansen L.H."/>
        </authorList>
    </citation>
    <scope>NUCLEOTIDE SEQUENCE [LARGE SCALE GENOMIC DNA]</scope>
</reference>
<protein>
    <submittedName>
        <fullName evidence="1">Uncharacterized protein</fullName>
    </submittedName>
</protein>
<name>A0A6G8RKZ1_9CAUD</name>
<accession>A0A6G8RKZ1</accession>
<dbReference type="GeneID" id="300198057"/>
<keyword evidence="2" id="KW-1185">Reference proteome</keyword>
<dbReference type="EMBL" id="MT074467">
    <property type="protein sequence ID" value="QIO01885.1"/>
    <property type="molecule type" value="Genomic_DNA"/>
</dbReference>
<dbReference type="Proteomes" id="UP000502128">
    <property type="component" value="Segment"/>
</dbReference>
<gene>
    <name evidence="1" type="ORF">falkor_70</name>
</gene>
<organism evidence="1 2">
    <name type="scientific">Salmonella phage falkor</name>
    <dbReference type="NCBI Taxonomy" id="2713298"/>
    <lineage>
        <taxon>Viruses</taxon>
        <taxon>Duplodnaviria</taxon>
        <taxon>Heunggongvirae</taxon>
        <taxon>Uroviricota</taxon>
        <taxon>Caudoviricetes</taxon>
        <taxon>Demerecviridae</taxon>
        <taxon>Markadamsvirinae</taxon>
        <taxon>Epseptimavirus</taxon>
        <taxon>Epseptimavirus falkor</taxon>
    </lineage>
</organism>
<sequence>MAFSSQKLPSENVSLIDLNKLNQEFQGVLMKHWEMGYKDGVESCATMLEVLADNLVEKGNKELAELLDSIGQNFREQVKNA</sequence>
<dbReference type="RefSeq" id="YP_011711859.1">
    <property type="nucleotide sequence ID" value="NC_102106.1"/>
</dbReference>